<name>A0A6J8CGG1_MYTCO</name>
<dbReference type="Proteomes" id="UP000507470">
    <property type="component" value="Unassembled WGS sequence"/>
</dbReference>
<protein>
    <submittedName>
        <fullName evidence="1">Uncharacterized protein</fullName>
    </submittedName>
</protein>
<dbReference type="OrthoDB" id="6159055at2759"/>
<organism evidence="1 2">
    <name type="scientific">Mytilus coruscus</name>
    <name type="common">Sea mussel</name>
    <dbReference type="NCBI Taxonomy" id="42192"/>
    <lineage>
        <taxon>Eukaryota</taxon>
        <taxon>Metazoa</taxon>
        <taxon>Spiralia</taxon>
        <taxon>Lophotrochozoa</taxon>
        <taxon>Mollusca</taxon>
        <taxon>Bivalvia</taxon>
        <taxon>Autobranchia</taxon>
        <taxon>Pteriomorphia</taxon>
        <taxon>Mytilida</taxon>
        <taxon>Mytiloidea</taxon>
        <taxon>Mytilidae</taxon>
        <taxon>Mytilinae</taxon>
        <taxon>Mytilus</taxon>
    </lineage>
</organism>
<proteinExistence type="predicted"/>
<gene>
    <name evidence="1" type="ORF">MCOR_30227</name>
</gene>
<reference evidence="1 2" key="1">
    <citation type="submission" date="2020-06" db="EMBL/GenBank/DDBJ databases">
        <authorList>
            <person name="Li R."/>
            <person name="Bekaert M."/>
        </authorList>
    </citation>
    <scope>NUCLEOTIDE SEQUENCE [LARGE SCALE GENOMIC DNA]</scope>
    <source>
        <strain evidence="2">wild</strain>
    </source>
</reference>
<dbReference type="AlphaFoldDB" id="A0A6J8CGG1"/>
<dbReference type="EMBL" id="CACVKT020005553">
    <property type="protein sequence ID" value="CAC5395568.1"/>
    <property type="molecule type" value="Genomic_DNA"/>
</dbReference>
<evidence type="ECO:0000313" key="1">
    <source>
        <dbReference type="EMBL" id="CAC5395568.1"/>
    </source>
</evidence>
<evidence type="ECO:0000313" key="2">
    <source>
        <dbReference type="Proteomes" id="UP000507470"/>
    </source>
</evidence>
<keyword evidence="2" id="KW-1185">Reference proteome</keyword>
<accession>A0A6J8CGG1</accession>
<sequence>MEDSNSEIPCSQKEVKRPIFSESVLNTNEESSTSIPTCGGSVKQLSDVKFNYNTIMQGLNLAKKSKALPPYMNITVNFTPRMLQHQTKDGVKDQVRELNARIKTEVLSSLSGITAKAITEVGKEMDSIVQEVDEQFIKGEQFEERNRFFKTTNEIKEEYATKLAKYKESLPRKQTFSSDKQVIIVSWRWDLKDGVRNMLRRLKTNELMSKFNISGDRGKFPIKDYTILKIIRDVVTRAFNGTEKENQNGSAFPLSGITAKAITEVGKEMDSIVQEVDEQFIKGEQFEERNRFFKTANEIKEEYATKLAKYKESLPRKQTFSSGFKPKDKYRKF</sequence>